<dbReference type="PANTHER" id="PTHR46649:SF4">
    <property type="entry name" value="HALOACID DEHALOGENASE-LIKE HYDROLASE (HAD) SUPERFAMILY PROTEIN"/>
    <property type="match status" value="1"/>
</dbReference>
<sequence length="244" mass="26643">MPDDRGNTVRGGIRAVILDFYGTLVRLVEPLPPSHRSLFARRGLTEAAERWGSQWAVGPRDGEQHTAHSVSEQAYRAWEVDRLRRRARDCGVPEPAAGELAVELDRAMKDLRLALFDDVRDALAELRARGLHVAVCSNWYWDLDRAIEDVGLAGLVDTAVTSARAGARKPHPLIYRAVLEQCQVTAGQALFVGDMWEPDVAGPLAYGMRAAHLWRADRAVEGAAPPLPDGAVRISSLAALSGLV</sequence>
<dbReference type="Pfam" id="PF00702">
    <property type="entry name" value="Hydrolase"/>
    <property type="match status" value="1"/>
</dbReference>
<comment type="caution">
    <text evidence="1">The sequence shown here is derived from an EMBL/GenBank/DDBJ whole genome shotgun (WGS) entry which is preliminary data.</text>
</comment>
<dbReference type="SFLD" id="SFLDG01129">
    <property type="entry name" value="C1.5:_HAD__Beta-PGM__Phosphata"/>
    <property type="match status" value="1"/>
</dbReference>
<organism evidence="1 2">
    <name type="scientific">Streptomyces albospinus</name>
    <dbReference type="NCBI Taxonomy" id="285515"/>
    <lineage>
        <taxon>Bacteria</taxon>
        <taxon>Bacillati</taxon>
        <taxon>Actinomycetota</taxon>
        <taxon>Actinomycetes</taxon>
        <taxon>Kitasatosporales</taxon>
        <taxon>Streptomycetaceae</taxon>
        <taxon>Streptomyces</taxon>
    </lineage>
</organism>
<protein>
    <recommendedName>
        <fullName evidence="3">HAD family hydrolase</fullName>
    </recommendedName>
</protein>
<dbReference type="SFLD" id="SFLDS00003">
    <property type="entry name" value="Haloacid_Dehalogenase"/>
    <property type="match status" value="1"/>
</dbReference>
<name>A0ABQ2UWJ5_9ACTN</name>
<dbReference type="RefSeq" id="WP_189299029.1">
    <property type="nucleotide sequence ID" value="NZ_BMRP01000006.1"/>
</dbReference>
<evidence type="ECO:0000313" key="1">
    <source>
        <dbReference type="EMBL" id="GGU57594.1"/>
    </source>
</evidence>
<proteinExistence type="predicted"/>
<dbReference type="Gene3D" id="3.40.50.1000">
    <property type="entry name" value="HAD superfamily/HAD-like"/>
    <property type="match status" value="1"/>
</dbReference>
<dbReference type="Proteomes" id="UP000654471">
    <property type="component" value="Unassembled WGS sequence"/>
</dbReference>
<keyword evidence="2" id="KW-1185">Reference proteome</keyword>
<dbReference type="InterPro" id="IPR006439">
    <property type="entry name" value="HAD-SF_hydro_IA"/>
</dbReference>
<dbReference type="InterPro" id="IPR023214">
    <property type="entry name" value="HAD_sf"/>
</dbReference>
<accession>A0ABQ2UWJ5</accession>
<reference evidence="2" key="1">
    <citation type="journal article" date="2019" name="Int. J. Syst. Evol. Microbiol.">
        <title>The Global Catalogue of Microorganisms (GCM) 10K type strain sequencing project: providing services to taxonomists for standard genome sequencing and annotation.</title>
        <authorList>
            <consortium name="The Broad Institute Genomics Platform"/>
            <consortium name="The Broad Institute Genome Sequencing Center for Infectious Disease"/>
            <person name="Wu L."/>
            <person name="Ma J."/>
        </authorList>
    </citation>
    <scope>NUCLEOTIDE SEQUENCE [LARGE SCALE GENOMIC DNA]</scope>
    <source>
        <strain evidence="2">JCM 3399</strain>
    </source>
</reference>
<dbReference type="PANTHER" id="PTHR46649">
    <property type="match status" value="1"/>
</dbReference>
<evidence type="ECO:0000313" key="2">
    <source>
        <dbReference type="Proteomes" id="UP000654471"/>
    </source>
</evidence>
<dbReference type="NCBIfam" id="TIGR01509">
    <property type="entry name" value="HAD-SF-IA-v3"/>
    <property type="match status" value="1"/>
</dbReference>
<dbReference type="SUPFAM" id="SSF56784">
    <property type="entry name" value="HAD-like"/>
    <property type="match status" value="1"/>
</dbReference>
<dbReference type="InterPro" id="IPR036412">
    <property type="entry name" value="HAD-like_sf"/>
</dbReference>
<gene>
    <name evidence="1" type="ORF">GCM10010211_23010</name>
</gene>
<dbReference type="EMBL" id="BMRP01000006">
    <property type="protein sequence ID" value="GGU57594.1"/>
    <property type="molecule type" value="Genomic_DNA"/>
</dbReference>
<evidence type="ECO:0008006" key="3">
    <source>
        <dbReference type="Google" id="ProtNLM"/>
    </source>
</evidence>
<dbReference type="PRINTS" id="PR00413">
    <property type="entry name" value="HADHALOGNASE"/>
</dbReference>